<sequence>MTKRRGVCLSACLFVCLSVCLSPWVVRFSLVVVCFALLVKLRKDSHRRPSPCSTTPTTWACRPSAMLSRGRADDAKTARSPSPKTTLPFNSIQRPDSTQFSRPIIVPDLLFVQEQQQQQQQQQ</sequence>
<dbReference type="Proteomes" id="UP000240760">
    <property type="component" value="Unassembled WGS sequence"/>
</dbReference>
<evidence type="ECO:0000313" key="3">
    <source>
        <dbReference type="Proteomes" id="UP000240760"/>
    </source>
</evidence>
<reference evidence="2 3" key="1">
    <citation type="submission" date="2016-07" db="EMBL/GenBank/DDBJ databases">
        <title>Multiple horizontal gene transfer events from other fungi enriched the ability of initially mycotrophic Trichoderma (Ascomycota) to feed on dead plant biomass.</title>
        <authorList>
            <consortium name="DOE Joint Genome Institute"/>
            <person name="Aerts A."/>
            <person name="Atanasova L."/>
            <person name="Chenthamara K."/>
            <person name="Zhang J."/>
            <person name="Grujic M."/>
            <person name="Henrissat B."/>
            <person name="Kuo A."/>
            <person name="Salamov A."/>
            <person name="Lipzen A."/>
            <person name="Labutti K."/>
            <person name="Barry K."/>
            <person name="Miao Y."/>
            <person name="Rahimi M.J."/>
            <person name="Shen Q."/>
            <person name="Grigoriev I.V."/>
            <person name="Kubicek C.P."/>
            <person name="Druzhinina I.S."/>
        </authorList>
    </citation>
    <scope>NUCLEOTIDE SEQUENCE [LARGE SCALE GENOMIC DNA]</scope>
    <source>
        <strain evidence="2 3">ATCC 18648</strain>
    </source>
</reference>
<organism evidence="2 3">
    <name type="scientific">Trichoderma longibrachiatum ATCC 18648</name>
    <dbReference type="NCBI Taxonomy" id="983965"/>
    <lineage>
        <taxon>Eukaryota</taxon>
        <taxon>Fungi</taxon>
        <taxon>Dikarya</taxon>
        <taxon>Ascomycota</taxon>
        <taxon>Pezizomycotina</taxon>
        <taxon>Sordariomycetes</taxon>
        <taxon>Hypocreomycetidae</taxon>
        <taxon>Hypocreales</taxon>
        <taxon>Hypocreaceae</taxon>
        <taxon>Trichoderma</taxon>
    </lineage>
</organism>
<feature type="region of interest" description="Disordered" evidence="1">
    <location>
        <begin position="67"/>
        <end position="98"/>
    </location>
</feature>
<evidence type="ECO:0000256" key="1">
    <source>
        <dbReference type="SAM" id="MobiDB-lite"/>
    </source>
</evidence>
<gene>
    <name evidence="2" type="ORF">M440DRAFT_1462539</name>
</gene>
<proteinExistence type="predicted"/>
<dbReference type="EMBL" id="KZ679131">
    <property type="protein sequence ID" value="PTB76640.1"/>
    <property type="molecule type" value="Genomic_DNA"/>
</dbReference>
<name>A0A2T4C502_TRILO</name>
<protein>
    <submittedName>
        <fullName evidence="2">Uncharacterized protein</fullName>
    </submittedName>
</protein>
<dbReference type="AlphaFoldDB" id="A0A2T4C502"/>
<evidence type="ECO:0000313" key="2">
    <source>
        <dbReference type="EMBL" id="PTB76640.1"/>
    </source>
</evidence>
<feature type="compositionally biased region" description="Polar residues" evidence="1">
    <location>
        <begin position="79"/>
        <end position="98"/>
    </location>
</feature>
<keyword evidence="3" id="KW-1185">Reference proteome</keyword>
<accession>A0A2T4C502</accession>